<reference evidence="1" key="1">
    <citation type="journal article" date="2020" name="Nature">
        <title>Giant virus diversity and host interactions through global metagenomics.</title>
        <authorList>
            <person name="Schulz F."/>
            <person name="Roux S."/>
            <person name="Paez-Espino D."/>
            <person name="Jungbluth S."/>
            <person name="Walsh D.A."/>
            <person name="Denef V.J."/>
            <person name="McMahon K.D."/>
            <person name="Konstantinidis K.T."/>
            <person name="Eloe-Fadrosh E.A."/>
            <person name="Kyrpides N.C."/>
            <person name="Woyke T."/>
        </authorList>
    </citation>
    <scope>NUCLEOTIDE SEQUENCE</scope>
    <source>
        <strain evidence="1">GVMAG-M-3300023184-184</strain>
    </source>
</reference>
<proteinExistence type="predicted"/>
<accession>A0A6C0I0U3</accession>
<organism evidence="1">
    <name type="scientific">viral metagenome</name>
    <dbReference type="NCBI Taxonomy" id="1070528"/>
    <lineage>
        <taxon>unclassified sequences</taxon>
        <taxon>metagenomes</taxon>
        <taxon>organismal metagenomes</taxon>
    </lineage>
</organism>
<protein>
    <recommendedName>
        <fullName evidence="2">Glycosyltransferase</fullName>
    </recommendedName>
</protein>
<sequence length="263" mass="31666">MIYFYCVKPILHFVIDYLESIQVNYNNIEILDDYNILSNNVTNKDIIIFIQNLPYISPKIREMKYYLLNIEQLSKEEWVNKLTDMNNIKIIDYSLANISCLSPHRFNLYYLPYMVNRKEIMNYEKIYDIASIGCWDDSYRLNITNQIAGVNIIEGYGKERDDHLFKHKILLNVHFNKRFQIFEQIRCNRCIMNKMIVITEKSLDNNYELKKYIIECDYDDLVSTVKTVLENYDYYYHKLFDNFDIDAIEKNYKEIADKTIGLL</sequence>
<dbReference type="EMBL" id="MN740057">
    <property type="protein sequence ID" value="QHT86025.1"/>
    <property type="molecule type" value="Genomic_DNA"/>
</dbReference>
<name>A0A6C0I0U3_9ZZZZ</name>
<evidence type="ECO:0008006" key="2">
    <source>
        <dbReference type="Google" id="ProtNLM"/>
    </source>
</evidence>
<evidence type="ECO:0000313" key="1">
    <source>
        <dbReference type="EMBL" id="QHT86025.1"/>
    </source>
</evidence>
<dbReference type="AlphaFoldDB" id="A0A6C0I0U3"/>